<evidence type="ECO:0000313" key="2">
    <source>
        <dbReference type="EMBL" id="MED6250278.1"/>
    </source>
</evidence>
<sequence>MNMFCFKPFHCSPDFMFRVVVVLEGEPLTQSQVYCRLQQVIFQDCFVFVTMGLLAASLISAISVWLVSLGGRCWDPAMDFNIKLRYRLFWNFQNKLHLTDFQQLREVG</sequence>
<name>A0ABU7BIL4_9TELE</name>
<evidence type="ECO:0000313" key="3">
    <source>
        <dbReference type="Proteomes" id="UP001345963"/>
    </source>
</evidence>
<organism evidence="2 3">
    <name type="scientific">Ataeniobius toweri</name>
    <dbReference type="NCBI Taxonomy" id="208326"/>
    <lineage>
        <taxon>Eukaryota</taxon>
        <taxon>Metazoa</taxon>
        <taxon>Chordata</taxon>
        <taxon>Craniata</taxon>
        <taxon>Vertebrata</taxon>
        <taxon>Euteleostomi</taxon>
        <taxon>Actinopterygii</taxon>
        <taxon>Neopterygii</taxon>
        <taxon>Teleostei</taxon>
        <taxon>Neoteleostei</taxon>
        <taxon>Acanthomorphata</taxon>
        <taxon>Ovalentaria</taxon>
        <taxon>Atherinomorphae</taxon>
        <taxon>Cyprinodontiformes</taxon>
        <taxon>Goodeidae</taxon>
        <taxon>Ataeniobius</taxon>
    </lineage>
</organism>
<dbReference type="EMBL" id="JAHUTI010056310">
    <property type="protein sequence ID" value="MED6250278.1"/>
    <property type="molecule type" value="Genomic_DNA"/>
</dbReference>
<proteinExistence type="predicted"/>
<protein>
    <submittedName>
        <fullName evidence="2">Uncharacterized protein</fullName>
    </submittedName>
</protein>
<comment type="caution">
    <text evidence="2">The sequence shown here is derived from an EMBL/GenBank/DDBJ whole genome shotgun (WGS) entry which is preliminary data.</text>
</comment>
<gene>
    <name evidence="2" type="ORF">ATANTOWER_028420</name>
</gene>
<reference evidence="2 3" key="1">
    <citation type="submission" date="2021-07" db="EMBL/GenBank/DDBJ databases">
        <authorList>
            <person name="Palmer J.M."/>
        </authorList>
    </citation>
    <scope>NUCLEOTIDE SEQUENCE [LARGE SCALE GENOMIC DNA]</scope>
    <source>
        <strain evidence="2 3">AT_MEX2019</strain>
        <tissue evidence="2">Muscle</tissue>
    </source>
</reference>
<accession>A0ABU7BIL4</accession>
<keyword evidence="1" id="KW-0812">Transmembrane</keyword>
<keyword evidence="3" id="KW-1185">Reference proteome</keyword>
<dbReference type="Proteomes" id="UP001345963">
    <property type="component" value="Unassembled WGS sequence"/>
</dbReference>
<evidence type="ECO:0000256" key="1">
    <source>
        <dbReference type="SAM" id="Phobius"/>
    </source>
</evidence>
<keyword evidence="1" id="KW-0472">Membrane</keyword>
<feature type="transmembrane region" description="Helical" evidence="1">
    <location>
        <begin position="46"/>
        <end position="68"/>
    </location>
</feature>
<keyword evidence="1" id="KW-1133">Transmembrane helix</keyword>